<proteinExistence type="predicted"/>
<protein>
    <submittedName>
        <fullName evidence="2">Uncharacterized protein</fullName>
    </submittedName>
</protein>
<name>A0A9P5WZI3_9AGAR</name>
<dbReference type="AlphaFoldDB" id="A0A9P5WZI3"/>
<sequence>MFGIGQATADLILALRTWVVWGKTRRVGLWLAVCYIAVWVVILTGLGLELGIITYVPSPVPRLTGCIVQTPSEFITVVYAAATIYYAIMLVLMLTPGISAWKSGASAYSSGLVRAMYSDGVIFYIYLFVLSLLNLIVTLKLPKDYTILLVTCVDASQLPRVPLIEIWCYQS</sequence>
<evidence type="ECO:0000256" key="1">
    <source>
        <dbReference type="SAM" id="Phobius"/>
    </source>
</evidence>
<gene>
    <name evidence="2" type="ORF">P691DRAFT_767347</name>
</gene>
<dbReference type="Proteomes" id="UP000807342">
    <property type="component" value="Unassembled WGS sequence"/>
</dbReference>
<keyword evidence="1" id="KW-0472">Membrane</keyword>
<evidence type="ECO:0000313" key="2">
    <source>
        <dbReference type="EMBL" id="KAF9440711.1"/>
    </source>
</evidence>
<accession>A0A9P5WZI3</accession>
<organism evidence="2 3">
    <name type="scientific">Macrolepiota fuliginosa MF-IS2</name>
    <dbReference type="NCBI Taxonomy" id="1400762"/>
    <lineage>
        <taxon>Eukaryota</taxon>
        <taxon>Fungi</taxon>
        <taxon>Dikarya</taxon>
        <taxon>Basidiomycota</taxon>
        <taxon>Agaricomycotina</taxon>
        <taxon>Agaricomycetes</taxon>
        <taxon>Agaricomycetidae</taxon>
        <taxon>Agaricales</taxon>
        <taxon>Agaricineae</taxon>
        <taxon>Agaricaceae</taxon>
        <taxon>Macrolepiota</taxon>
    </lineage>
</organism>
<dbReference type="OrthoDB" id="3350812at2759"/>
<keyword evidence="1" id="KW-1133">Transmembrane helix</keyword>
<keyword evidence="1" id="KW-0812">Transmembrane</keyword>
<feature type="transmembrane region" description="Helical" evidence="1">
    <location>
        <begin position="121"/>
        <end position="139"/>
    </location>
</feature>
<comment type="caution">
    <text evidence="2">The sequence shown here is derived from an EMBL/GenBank/DDBJ whole genome shotgun (WGS) entry which is preliminary data.</text>
</comment>
<feature type="transmembrane region" description="Helical" evidence="1">
    <location>
        <begin position="29"/>
        <end position="56"/>
    </location>
</feature>
<dbReference type="EMBL" id="MU152314">
    <property type="protein sequence ID" value="KAF9440711.1"/>
    <property type="molecule type" value="Genomic_DNA"/>
</dbReference>
<evidence type="ECO:0000313" key="3">
    <source>
        <dbReference type="Proteomes" id="UP000807342"/>
    </source>
</evidence>
<feature type="transmembrane region" description="Helical" evidence="1">
    <location>
        <begin position="77"/>
        <end position="101"/>
    </location>
</feature>
<keyword evidence="3" id="KW-1185">Reference proteome</keyword>
<reference evidence="2" key="1">
    <citation type="submission" date="2020-11" db="EMBL/GenBank/DDBJ databases">
        <authorList>
            <consortium name="DOE Joint Genome Institute"/>
            <person name="Ahrendt S."/>
            <person name="Riley R."/>
            <person name="Andreopoulos W."/>
            <person name="Labutti K."/>
            <person name="Pangilinan J."/>
            <person name="Ruiz-Duenas F.J."/>
            <person name="Barrasa J.M."/>
            <person name="Sanchez-Garcia M."/>
            <person name="Camarero S."/>
            <person name="Miyauchi S."/>
            <person name="Serrano A."/>
            <person name="Linde D."/>
            <person name="Babiker R."/>
            <person name="Drula E."/>
            <person name="Ayuso-Fernandez I."/>
            <person name="Pacheco R."/>
            <person name="Padilla G."/>
            <person name="Ferreira P."/>
            <person name="Barriuso J."/>
            <person name="Kellner H."/>
            <person name="Castanera R."/>
            <person name="Alfaro M."/>
            <person name="Ramirez L."/>
            <person name="Pisabarro A.G."/>
            <person name="Kuo A."/>
            <person name="Tritt A."/>
            <person name="Lipzen A."/>
            <person name="He G."/>
            <person name="Yan M."/>
            <person name="Ng V."/>
            <person name="Cullen D."/>
            <person name="Martin F."/>
            <person name="Rosso M.-N."/>
            <person name="Henrissat B."/>
            <person name="Hibbett D."/>
            <person name="Martinez A.T."/>
            <person name="Grigoriev I.V."/>
        </authorList>
    </citation>
    <scope>NUCLEOTIDE SEQUENCE</scope>
    <source>
        <strain evidence="2">MF-IS2</strain>
    </source>
</reference>